<keyword evidence="2" id="KW-1185">Reference proteome</keyword>
<evidence type="ECO:0000313" key="2">
    <source>
        <dbReference type="Proteomes" id="UP001219525"/>
    </source>
</evidence>
<accession>A0AAD6Y9M6</accession>
<gene>
    <name evidence="1" type="ORF">GGX14DRAFT_573849</name>
</gene>
<dbReference type="Proteomes" id="UP001219525">
    <property type="component" value="Unassembled WGS sequence"/>
</dbReference>
<name>A0AAD6Y9M6_9AGAR</name>
<proteinExistence type="predicted"/>
<dbReference type="AlphaFoldDB" id="A0AAD6Y9M6"/>
<dbReference type="EMBL" id="JARJCW010000075">
    <property type="protein sequence ID" value="KAJ7198006.1"/>
    <property type="molecule type" value="Genomic_DNA"/>
</dbReference>
<evidence type="ECO:0000313" key="1">
    <source>
        <dbReference type="EMBL" id="KAJ7198006.1"/>
    </source>
</evidence>
<protein>
    <submittedName>
        <fullName evidence="1">Uncharacterized protein</fullName>
    </submittedName>
</protein>
<organism evidence="1 2">
    <name type="scientific">Mycena pura</name>
    <dbReference type="NCBI Taxonomy" id="153505"/>
    <lineage>
        <taxon>Eukaryota</taxon>
        <taxon>Fungi</taxon>
        <taxon>Dikarya</taxon>
        <taxon>Basidiomycota</taxon>
        <taxon>Agaricomycotina</taxon>
        <taxon>Agaricomycetes</taxon>
        <taxon>Agaricomycetidae</taxon>
        <taxon>Agaricales</taxon>
        <taxon>Marasmiineae</taxon>
        <taxon>Mycenaceae</taxon>
        <taxon>Mycena</taxon>
    </lineage>
</organism>
<sequence>MSGKGPKRKRSLQGSPVYLTVMQKARSCFLSLQEELEGIEETAGEISAIMAPVEVLQGILGTAKKRSRHLSSHFHPSRKVEALLKVGNARDSHIQQLCSRISRIYRHVSMRDAVILTVAEISSDGDAKLPVAILPEMRVATGDGIPLSFD</sequence>
<comment type="caution">
    <text evidence="1">The sequence shown here is derived from an EMBL/GenBank/DDBJ whole genome shotgun (WGS) entry which is preliminary data.</text>
</comment>
<reference evidence="1" key="1">
    <citation type="submission" date="2023-03" db="EMBL/GenBank/DDBJ databases">
        <title>Massive genome expansion in bonnet fungi (Mycena s.s.) driven by repeated elements and novel gene families across ecological guilds.</title>
        <authorList>
            <consortium name="Lawrence Berkeley National Laboratory"/>
            <person name="Harder C.B."/>
            <person name="Miyauchi S."/>
            <person name="Viragh M."/>
            <person name="Kuo A."/>
            <person name="Thoen E."/>
            <person name="Andreopoulos B."/>
            <person name="Lu D."/>
            <person name="Skrede I."/>
            <person name="Drula E."/>
            <person name="Henrissat B."/>
            <person name="Morin E."/>
            <person name="Kohler A."/>
            <person name="Barry K."/>
            <person name="LaButti K."/>
            <person name="Morin E."/>
            <person name="Salamov A."/>
            <person name="Lipzen A."/>
            <person name="Mereny Z."/>
            <person name="Hegedus B."/>
            <person name="Baldrian P."/>
            <person name="Stursova M."/>
            <person name="Weitz H."/>
            <person name="Taylor A."/>
            <person name="Grigoriev I.V."/>
            <person name="Nagy L.G."/>
            <person name="Martin F."/>
            <person name="Kauserud H."/>
        </authorList>
    </citation>
    <scope>NUCLEOTIDE SEQUENCE</scope>
    <source>
        <strain evidence="1">9144</strain>
    </source>
</reference>